<keyword evidence="2" id="KW-0677">Repeat</keyword>
<dbReference type="Pfam" id="PF00400">
    <property type="entry name" value="WD40"/>
    <property type="match status" value="2"/>
</dbReference>
<dbReference type="SUPFAM" id="SSF81837">
    <property type="entry name" value="BEACH domain"/>
    <property type="match status" value="1"/>
</dbReference>
<reference evidence="5 6" key="1">
    <citation type="submission" date="2024-09" db="EMBL/GenBank/DDBJ databases">
        <title>A chromosome-level genome assembly of Gray's grenadier anchovy, Coilia grayii.</title>
        <authorList>
            <person name="Fu Z."/>
        </authorList>
    </citation>
    <scope>NUCLEOTIDE SEQUENCE [LARGE SCALE GENOMIC DNA]</scope>
    <source>
        <strain evidence="5">G4</strain>
        <tissue evidence="5">Muscle</tissue>
    </source>
</reference>
<evidence type="ECO:0000256" key="3">
    <source>
        <dbReference type="PROSITE-ProRule" id="PRU00221"/>
    </source>
</evidence>
<name>A0ABD1J7B0_9TELE</name>
<proteinExistence type="predicted"/>
<dbReference type="InterPro" id="IPR020472">
    <property type="entry name" value="WD40_PAC1"/>
</dbReference>
<evidence type="ECO:0000256" key="2">
    <source>
        <dbReference type="ARBA" id="ARBA00022737"/>
    </source>
</evidence>
<dbReference type="SUPFAM" id="SSF50978">
    <property type="entry name" value="WD40 repeat-like"/>
    <property type="match status" value="1"/>
</dbReference>
<feature type="repeat" description="WD" evidence="3">
    <location>
        <begin position="434"/>
        <end position="475"/>
    </location>
</feature>
<dbReference type="SMART" id="SM00320">
    <property type="entry name" value="WD40"/>
    <property type="match status" value="4"/>
</dbReference>
<evidence type="ECO:0000313" key="6">
    <source>
        <dbReference type="Proteomes" id="UP001591681"/>
    </source>
</evidence>
<sequence length="646" mass="72830">MRRRSGGVDKSVLLRWQRGEMSNFEYLMHLNTLAGRTYNDLMQYPIFPWVLADYYSETLDLSCAASFRDLSKPMGAQTAQRRDNFIQRYNEVESTEGDLSVRCHYCTHYSSAIIVASFLVRMEPFSHTFLALQGGSFDVPERMFHCIAREWESASRDNMSDVRELIPEFYYLPDFLTNTNNLHFGCMQDGTSLDDVVLPPWAKGDPQEFIRIHREALESEYVSAHLHLWVDLMFGWRQQGAPAVEAVNVFHPYFYAHSLDQSQLTHPRHRSIILGYINNFGQVPKQLFTKPHPSRFAHKKDTPLSATVMPFYLQLDKVRPSATPIKELQQGPVGQVVCVDRDVLVLEGKRLLVPPLGHAYFSWGSYDYSCSFGNYSTDKVFAVCESVCEWGEVLCAACPNSSTIITGSSSSVVCVWDILLSKDKLTHMTLKQPLYGHTDAVSCVVVSEAHGLIVSGSHDCTCILWDLEELSYVTQLPAHTHTVSALAINTQTGEIVSCAGTHLYLWSVRGQLLTSLDTGAGQEGQSLCCIFTQRNQWDASHAIVTGGNDGIIRIWRTEYTRTQLPTIPQGSLDQQEPQEGLQDNAGVCVSWERHLVLCRELNRSQQVSRRRYRSNPAVTTLAVSRTNGTLLAGDAWGRVFSWSIEV</sequence>
<dbReference type="PROSITE" id="PS50294">
    <property type="entry name" value="WD_REPEATS_REGION"/>
    <property type="match status" value="1"/>
</dbReference>
<dbReference type="InterPro" id="IPR051944">
    <property type="entry name" value="BEACH_domain_protein"/>
</dbReference>
<dbReference type="Pfam" id="PF02138">
    <property type="entry name" value="Beach"/>
    <property type="match status" value="1"/>
</dbReference>
<evidence type="ECO:0000259" key="4">
    <source>
        <dbReference type="PROSITE" id="PS50197"/>
    </source>
</evidence>
<dbReference type="EMBL" id="JBHFQA010000018">
    <property type="protein sequence ID" value="KAL2083087.1"/>
    <property type="molecule type" value="Genomic_DNA"/>
</dbReference>
<feature type="domain" description="BEACH" evidence="4">
    <location>
        <begin position="1"/>
        <end position="295"/>
    </location>
</feature>
<dbReference type="PROSITE" id="PS50197">
    <property type="entry name" value="BEACH"/>
    <property type="match status" value="1"/>
</dbReference>
<organism evidence="5 6">
    <name type="scientific">Coilia grayii</name>
    <name type="common">Gray's grenadier anchovy</name>
    <dbReference type="NCBI Taxonomy" id="363190"/>
    <lineage>
        <taxon>Eukaryota</taxon>
        <taxon>Metazoa</taxon>
        <taxon>Chordata</taxon>
        <taxon>Craniata</taxon>
        <taxon>Vertebrata</taxon>
        <taxon>Euteleostomi</taxon>
        <taxon>Actinopterygii</taxon>
        <taxon>Neopterygii</taxon>
        <taxon>Teleostei</taxon>
        <taxon>Clupei</taxon>
        <taxon>Clupeiformes</taxon>
        <taxon>Clupeoidei</taxon>
        <taxon>Engraulidae</taxon>
        <taxon>Coilinae</taxon>
        <taxon>Coilia</taxon>
    </lineage>
</organism>
<dbReference type="InterPro" id="IPR000409">
    <property type="entry name" value="BEACH_dom"/>
</dbReference>
<dbReference type="Gene3D" id="2.130.10.10">
    <property type="entry name" value="YVTN repeat-like/Quinoprotein amine dehydrogenase"/>
    <property type="match status" value="1"/>
</dbReference>
<keyword evidence="6" id="KW-1185">Reference proteome</keyword>
<dbReference type="PANTHER" id="PTHR46108">
    <property type="entry name" value="BLUE CHEESE"/>
    <property type="match status" value="1"/>
</dbReference>
<dbReference type="AlphaFoldDB" id="A0ABD1J7B0"/>
<dbReference type="SMART" id="SM01026">
    <property type="entry name" value="Beach"/>
    <property type="match status" value="1"/>
</dbReference>
<dbReference type="InterPro" id="IPR019775">
    <property type="entry name" value="WD40_repeat_CS"/>
</dbReference>
<dbReference type="PRINTS" id="PR00320">
    <property type="entry name" value="GPROTEINBRPT"/>
</dbReference>
<keyword evidence="1 3" id="KW-0853">WD repeat</keyword>
<evidence type="ECO:0000256" key="1">
    <source>
        <dbReference type="ARBA" id="ARBA00022574"/>
    </source>
</evidence>
<gene>
    <name evidence="5" type="ORF">ACEWY4_020860</name>
</gene>
<dbReference type="InterPro" id="IPR015943">
    <property type="entry name" value="WD40/YVTN_repeat-like_dom_sf"/>
</dbReference>
<dbReference type="FunFam" id="1.10.1540.10:FF:000002">
    <property type="entry name" value="WD repeat and FYVE domain containing 3"/>
    <property type="match status" value="1"/>
</dbReference>
<dbReference type="InterPro" id="IPR036322">
    <property type="entry name" value="WD40_repeat_dom_sf"/>
</dbReference>
<comment type="caution">
    <text evidence="5">The sequence shown here is derived from an EMBL/GenBank/DDBJ whole genome shotgun (WGS) entry which is preliminary data.</text>
</comment>
<protein>
    <recommendedName>
        <fullName evidence="4">BEACH domain-containing protein</fullName>
    </recommendedName>
</protein>
<evidence type="ECO:0000313" key="5">
    <source>
        <dbReference type="EMBL" id="KAL2083087.1"/>
    </source>
</evidence>
<dbReference type="InterPro" id="IPR036372">
    <property type="entry name" value="BEACH_dom_sf"/>
</dbReference>
<accession>A0ABD1J7B0</accession>
<dbReference type="Gene3D" id="1.10.1540.10">
    <property type="entry name" value="BEACH domain"/>
    <property type="match status" value="1"/>
</dbReference>
<dbReference type="Proteomes" id="UP001591681">
    <property type="component" value="Unassembled WGS sequence"/>
</dbReference>
<dbReference type="PROSITE" id="PS50082">
    <property type="entry name" value="WD_REPEATS_2"/>
    <property type="match status" value="1"/>
</dbReference>
<dbReference type="PROSITE" id="PS00678">
    <property type="entry name" value="WD_REPEATS_1"/>
    <property type="match status" value="1"/>
</dbReference>
<dbReference type="InterPro" id="IPR001680">
    <property type="entry name" value="WD40_rpt"/>
</dbReference>
<dbReference type="CDD" id="cd06071">
    <property type="entry name" value="Beach"/>
    <property type="match status" value="1"/>
</dbReference>
<dbReference type="PANTHER" id="PTHR46108:SF3">
    <property type="entry name" value="WD REPEAT- AND FYVE DOMAIN-CONTAINING PROTEIN 4"/>
    <property type="match status" value="1"/>
</dbReference>